<dbReference type="PANTHER" id="PTHR48107">
    <property type="entry name" value="NADPH-DEPENDENT ALDEHYDE REDUCTASE-LIKE PROTEIN, CHLOROPLASTIC-RELATED"/>
    <property type="match status" value="1"/>
</dbReference>
<dbReference type="InterPro" id="IPR036291">
    <property type="entry name" value="NAD(P)-bd_dom_sf"/>
</dbReference>
<feature type="compositionally biased region" description="Basic and acidic residues" evidence="3">
    <location>
        <begin position="58"/>
        <end position="67"/>
    </location>
</feature>
<evidence type="ECO:0000256" key="3">
    <source>
        <dbReference type="SAM" id="MobiDB-lite"/>
    </source>
</evidence>
<sequence>MSATDPENSAREGAQGNSAEDIGPVAARARELGTKDGEPSFPAQDQDPPGLTAPMEPVPDHGEQSYVGHDRLDGLVALITGGDSGIGRAVAIAFAREGADVALSFMDAEQQDAEETARWVQDAGRRALLLPGDIREEAHARSLVTRTVEEFGRLDVLVNNAAFQWGRAEPRGIEGIDSERLHRTLATNLESMFWITQEAVPHLREGSSIINTTSIQSYDPSVPLMDYAATKSAINNLTVNLAADLGGKGIRVNAVAPGPIWTPLNVATRASEDYTAFGGNTPLGRAGQPAECAGAYVFLASPAEASYVSGTVLGVTGGRPVF</sequence>
<dbReference type="Pfam" id="PF13561">
    <property type="entry name" value="adh_short_C2"/>
    <property type="match status" value="1"/>
</dbReference>
<evidence type="ECO:0000256" key="1">
    <source>
        <dbReference type="ARBA" id="ARBA00006484"/>
    </source>
</evidence>
<gene>
    <name evidence="4" type="ORF">M4486_10800</name>
</gene>
<protein>
    <submittedName>
        <fullName evidence="4">SDR family oxidoreductase</fullName>
    </submittedName>
</protein>
<dbReference type="Gene3D" id="3.40.50.720">
    <property type="entry name" value="NAD(P)-binding Rossmann-like Domain"/>
    <property type="match status" value="1"/>
</dbReference>
<organism evidence="4 5">
    <name type="scientific">Brachybacterium kimchii</name>
    <dbReference type="NCBI Taxonomy" id="2942909"/>
    <lineage>
        <taxon>Bacteria</taxon>
        <taxon>Bacillati</taxon>
        <taxon>Actinomycetota</taxon>
        <taxon>Actinomycetes</taxon>
        <taxon>Micrococcales</taxon>
        <taxon>Dermabacteraceae</taxon>
        <taxon>Brachybacterium</taxon>
    </lineage>
</organism>
<dbReference type="EMBL" id="CP097218">
    <property type="protein sequence ID" value="UQN28140.1"/>
    <property type="molecule type" value="Genomic_DNA"/>
</dbReference>
<dbReference type="SUPFAM" id="SSF51735">
    <property type="entry name" value="NAD(P)-binding Rossmann-fold domains"/>
    <property type="match status" value="1"/>
</dbReference>
<name>A0ABY4N0R6_9MICO</name>
<dbReference type="InterPro" id="IPR020904">
    <property type="entry name" value="Sc_DH/Rdtase_CS"/>
</dbReference>
<dbReference type="InterPro" id="IPR002347">
    <property type="entry name" value="SDR_fam"/>
</dbReference>
<reference evidence="4" key="1">
    <citation type="submission" date="2022-05" db="EMBL/GenBank/DDBJ databases">
        <title>Genomic analysis of Brachybacterium sp. CBA3104.</title>
        <authorList>
            <person name="Roh S.W."/>
            <person name="Kim Y.B."/>
            <person name="Kim Y."/>
        </authorList>
    </citation>
    <scope>NUCLEOTIDE SEQUENCE</scope>
    <source>
        <strain evidence="4">CBA3104</strain>
    </source>
</reference>
<dbReference type="PROSITE" id="PS00061">
    <property type="entry name" value="ADH_SHORT"/>
    <property type="match status" value="1"/>
</dbReference>
<keyword evidence="5" id="KW-1185">Reference proteome</keyword>
<evidence type="ECO:0000313" key="4">
    <source>
        <dbReference type="EMBL" id="UQN28140.1"/>
    </source>
</evidence>
<dbReference type="PRINTS" id="PR00080">
    <property type="entry name" value="SDRFAMILY"/>
</dbReference>
<dbReference type="PANTHER" id="PTHR48107:SF16">
    <property type="entry name" value="NADPH-DEPENDENT ALDEHYDE REDUCTASE 1, CHLOROPLASTIC"/>
    <property type="match status" value="1"/>
</dbReference>
<evidence type="ECO:0000313" key="5">
    <source>
        <dbReference type="Proteomes" id="UP001055868"/>
    </source>
</evidence>
<dbReference type="RefSeq" id="WP_249477158.1">
    <property type="nucleotide sequence ID" value="NZ_CP097218.1"/>
</dbReference>
<dbReference type="PRINTS" id="PR00081">
    <property type="entry name" value="GDHRDH"/>
</dbReference>
<proteinExistence type="inferred from homology"/>
<dbReference type="Proteomes" id="UP001055868">
    <property type="component" value="Chromosome"/>
</dbReference>
<comment type="similarity">
    <text evidence="1">Belongs to the short-chain dehydrogenases/reductases (SDR) family.</text>
</comment>
<evidence type="ECO:0000256" key="2">
    <source>
        <dbReference type="ARBA" id="ARBA00023002"/>
    </source>
</evidence>
<feature type="compositionally biased region" description="Basic and acidic residues" evidence="3">
    <location>
        <begin position="28"/>
        <end position="38"/>
    </location>
</feature>
<keyword evidence="2" id="KW-0560">Oxidoreductase</keyword>
<accession>A0ABY4N0R6</accession>
<feature type="region of interest" description="Disordered" evidence="3">
    <location>
        <begin position="1"/>
        <end position="67"/>
    </location>
</feature>